<dbReference type="Proteomes" id="UP000239001">
    <property type="component" value="Unassembled WGS sequence"/>
</dbReference>
<reference evidence="2 3" key="2">
    <citation type="submission" date="2018-03" db="EMBL/GenBank/DDBJ databases">
        <authorList>
            <person name="Keele B.F."/>
        </authorList>
    </citation>
    <scope>NUCLEOTIDE SEQUENCE [LARGE SCALE GENOMIC DNA]</scope>
    <source>
        <strain evidence="2 3">CCALA 016</strain>
    </source>
</reference>
<protein>
    <submittedName>
        <fullName evidence="2">2'-5' RNA ligase</fullName>
    </submittedName>
</protein>
<keyword evidence="2" id="KW-0436">Ligase</keyword>
<evidence type="ECO:0000313" key="3">
    <source>
        <dbReference type="Proteomes" id="UP000239001"/>
    </source>
</evidence>
<dbReference type="GO" id="GO:0016874">
    <property type="term" value="F:ligase activity"/>
    <property type="evidence" value="ECO:0007669"/>
    <property type="project" value="UniProtKB-KW"/>
</dbReference>
<dbReference type="OrthoDB" id="1310645at2"/>
<evidence type="ECO:0000259" key="1">
    <source>
        <dbReference type="Pfam" id="PF09511"/>
    </source>
</evidence>
<dbReference type="Pfam" id="PF09511">
    <property type="entry name" value="RNA_lig_T4_1"/>
    <property type="match status" value="1"/>
</dbReference>
<keyword evidence="3" id="KW-1185">Reference proteome</keyword>
<accession>A0A2T1LVV1</accession>
<feature type="domain" description="T4 RNA ligase 1-like N-terminal" evidence="1">
    <location>
        <begin position="109"/>
        <end position="289"/>
    </location>
</feature>
<evidence type="ECO:0000313" key="2">
    <source>
        <dbReference type="EMBL" id="PSF35755.1"/>
    </source>
</evidence>
<gene>
    <name evidence="2" type="ORF">C7H19_15120</name>
</gene>
<dbReference type="SUPFAM" id="SSF56091">
    <property type="entry name" value="DNA ligase/mRNA capping enzyme, catalytic domain"/>
    <property type="match status" value="1"/>
</dbReference>
<comment type="caution">
    <text evidence="2">The sequence shown here is derived from an EMBL/GenBank/DDBJ whole genome shotgun (WGS) entry which is preliminary data.</text>
</comment>
<reference evidence="2 3" key="1">
    <citation type="submission" date="2018-03" db="EMBL/GenBank/DDBJ databases">
        <title>The ancient ancestry and fast evolution of plastids.</title>
        <authorList>
            <person name="Moore K.R."/>
            <person name="Magnabosco C."/>
            <person name="Momper L."/>
            <person name="Gold D.A."/>
            <person name="Bosak T."/>
            <person name="Fournier G.P."/>
        </authorList>
    </citation>
    <scope>NUCLEOTIDE SEQUENCE [LARGE SCALE GENOMIC DNA]</scope>
    <source>
        <strain evidence="2 3">CCALA 016</strain>
    </source>
</reference>
<dbReference type="EMBL" id="PXOH01000017">
    <property type="protein sequence ID" value="PSF35755.1"/>
    <property type="molecule type" value="Genomic_DNA"/>
</dbReference>
<dbReference type="AlphaFoldDB" id="A0A2T1LVV1"/>
<proteinExistence type="predicted"/>
<name>A0A2T1LVV1_9CHRO</name>
<sequence>MAAPSHFTSSSYKMLKQISSFLNKSLDKLTLNYPICKKRLAVLLSILIKFSKIMKHFARIVNFTTLYQHLLEEVKNGNVYEIQQDNLSLFCYTNHCVYNRLWNEWNILARGLIIDRATQKVIATPFSKFFNYGELSDLLPDQPFDVYEKLDGSLGIAYYYQDNWYIATKGSFDSAQAIWGTQKIQSLDKSFLEPGTTYLFELVYSDNQIVIKYSFSGLVLLSAYSVDGEELSYDYLSKLAEKLNINIVQKLDTHSIDAVLQQAVLLDRNSEGFVLHFTNGLRLKIKGSEYCRIHKLISGVTPLGIWKCLKDGDDLELFRQEIPEEFWPDFDQIHQLLVKEFSQVVSQIEIYHQQYIDLSDKELGLRLNTLSDLAKKFIFYRRKDGELWYRSSKVKEKLFALIRPTDNYLDFYSESRKLKQVQLEN</sequence>
<dbReference type="InterPro" id="IPR019039">
    <property type="entry name" value="T4-Rnl1-like_N"/>
</dbReference>
<organism evidence="2 3">
    <name type="scientific">Aphanothece hegewaldii CCALA 016</name>
    <dbReference type="NCBI Taxonomy" id="2107694"/>
    <lineage>
        <taxon>Bacteria</taxon>
        <taxon>Bacillati</taxon>
        <taxon>Cyanobacteriota</taxon>
        <taxon>Cyanophyceae</taxon>
        <taxon>Oscillatoriophycideae</taxon>
        <taxon>Chroococcales</taxon>
        <taxon>Aphanothecaceae</taxon>
        <taxon>Aphanothece</taxon>
    </lineage>
</organism>